<comment type="similarity">
    <text evidence="1">Belongs to the transglycosylase Slt family.</text>
</comment>
<evidence type="ECO:0000313" key="4">
    <source>
        <dbReference type="Proteomes" id="UP000288024"/>
    </source>
</evidence>
<gene>
    <name evidence="3" type="ORF">EM808_03450</name>
</gene>
<dbReference type="PANTHER" id="PTHR37423">
    <property type="entry name" value="SOLUBLE LYTIC MUREIN TRANSGLYCOSYLASE-RELATED"/>
    <property type="match status" value="1"/>
</dbReference>
<dbReference type="AlphaFoldDB" id="A0A437KGZ1"/>
<accession>A0A437KGZ1</accession>
<evidence type="ECO:0000313" key="3">
    <source>
        <dbReference type="EMBL" id="RVT67546.1"/>
    </source>
</evidence>
<protein>
    <submittedName>
        <fullName evidence="3">Lytic transglycosylase domain-containing protein</fullName>
    </submittedName>
</protein>
<feature type="domain" description="Transglycosylase SLT" evidence="2">
    <location>
        <begin position="102"/>
        <end position="210"/>
    </location>
</feature>
<dbReference type="InterPro" id="IPR008258">
    <property type="entry name" value="Transglycosylase_SLT_dom_1"/>
</dbReference>
<dbReference type="SUPFAM" id="SSF53955">
    <property type="entry name" value="Lysozyme-like"/>
    <property type="match status" value="1"/>
</dbReference>
<dbReference type="InterPro" id="IPR000189">
    <property type="entry name" value="Transglyc_AS"/>
</dbReference>
<dbReference type="CDD" id="cd00254">
    <property type="entry name" value="LT-like"/>
    <property type="match status" value="1"/>
</dbReference>
<name>A0A437KGZ1_9BACI</name>
<dbReference type="EMBL" id="RZTZ01000001">
    <property type="protein sequence ID" value="RVT67546.1"/>
    <property type="molecule type" value="Genomic_DNA"/>
</dbReference>
<dbReference type="GO" id="GO:0000270">
    <property type="term" value="P:peptidoglycan metabolic process"/>
    <property type="evidence" value="ECO:0007669"/>
    <property type="project" value="InterPro"/>
</dbReference>
<dbReference type="Proteomes" id="UP000288024">
    <property type="component" value="Unassembled WGS sequence"/>
</dbReference>
<comment type="caution">
    <text evidence="3">The sequence shown here is derived from an EMBL/GenBank/DDBJ whole genome shotgun (WGS) entry which is preliminary data.</text>
</comment>
<reference evidence="3 4" key="1">
    <citation type="submission" date="2019-01" db="EMBL/GenBank/DDBJ databases">
        <title>Bacillus sp. M5HDSG1-1, whole genome shotgun sequence.</title>
        <authorList>
            <person name="Tuo L."/>
        </authorList>
    </citation>
    <scope>NUCLEOTIDE SEQUENCE [LARGE SCALE GENOMIC DNA]</scope>
    <source>
        <strain evidence="3 4">M5HDSG1-1</strain>
    </source>
</reference>
<organism evidence="3 4">
    <name type="scientific">Niallia taxi</name>
    <dbReference type="NCBI Taxonomy" id="2499688"/>
    <lineage>
        <taxon>Bacteria</taxon>
        <taxon>Bacillati</taxon>
        <taxon>Bacillota</taxon>
        <taxon>Bacilli</taxon>
        <taxon>Bacillales</taxon>
        <taxon>Bacillaceae</taxon>
        <taxon>Niallia</taxon>
    </lineage>
</organism>
<proteinExistence type="inferred from homology"/>
<sequence length="220" mass="23188">MKIDQLKALFELQAMQSMTTGTSNSSSSSTNLFQELLGSFTSSGTGIADSIIQNTLGSSNSGVSTINSLNPLQTSTNSSLLPISLTKLAKTDSSSTSDFDDIIKQAAAKYGVPEKLISSVIKVESNFNPNATSYVGASGLMQLMPSTARGLGIDNVFDPAQNIMGGTKYLKQMLTKYDGNVSLALAAYNAGPGNVNKYGGIPPFKETQNYVAKVTQHYTA</sequence>
<dbReference type="GO" id="GO:0016020">
    <property type="term" value="C:membrane"/>
    <property type="evidence" value="ECO:0007669"/>
    <property type="project" value="InterPro"/>
</dbReference>
<dbReference type="InterPro" id="IPR023346">
    <property type="entry name" value="Lysozyme-like_dom_sf"/>
</dbReference>
<evidence type="ECO:0000256" key="1">
    <source>
        <dbReference type="ARBA" id="ARBA00007734"/>
    </source>
</evidence>
<evidence type="ECO:0000259" key="2">
    <source>
        <dbReference type="Pfam" id="PF01464"/>
    </source>
</evidence>
<dbReference type="Gene3D" id="1.10.530.10">
    <property type="match status" value="1"/>
</dbReference>
<dbReference type="PROSITE" id="PS00922">
    <property type="entry name" value="TRANSGLYCOSYLASE"/>
    <property type="match status" value="1"/>
</dbReference>
<dbReference type="GO" id="GO:0008933">
    <property type="term" value="F:peptidoglycan lytic transglycosylase activity"/>
    <property type="evidence" value="ECO:0007669"/>
    <property type="project" value="InterPro"/>
</dbReference>
<dbReference type="PANTHER" id="PTHR37423:SF2">
    <property type="entry name" value="MEMBRANE-BOUND LYTIC MUREIN TRANSGLYCOSYLASE C"/>
    <property type="match status" value="1"/>
</dbReference>
<dbReference type="RefSeq" id="WP_127735856.1">
    <property type="nucleotide sequence ID" value="NZ_CP196002.1"/>
</dbReference>
<dbReference type="Pfam" id="PF01464">
    <property type="entry name" value="SLT"/>
    <property type="match status" value="1"/>
</dbReference>
<keyword evidence="4" id="KW-1185">Reference proteome</keyword>